<dbReference type="InterPro" id="IPR005069">
    <property type="entry name" value="Nucl-diP-sugar_transferase"/>
</dbReference>
<reference evidence="2 3" key="1">
    <citation type="journal article" date="2018" name="Plant J.">
        <title>Genome sequences of Chlorella sorokiniana UTEX 1602 and Micractinium conductrix SAG 241.80: implications to maltose excretion by a green alga.</title>
        <authorList>
            <person name="Arriola M.B."/>
            <person name="Velmurugan N."/>
            <person name="Zhang Y."/>
            <person name="Plunkett M.H."/>
            <person name="Hondzo H."/>
            <person name="Barney B.M."/>
        </authorList>
    </citation>
    <scope>NUCLEOTIDE SEQUENCE [LARGE SCALE GENOMIC DNA]</scope>
    <source>
        <strain evidence="2 3">SAG 241.80</strain>
    </source>
</reference>
<comment type="caution">
    <text evidence="2">The sequence shown here is derived from an EMBL/GenBank/DDBJ whole genome shotgun (WGS) entry which is preliminary data.</text>
</comment>
<accession>A0A2P6VAI0</accession>
<feature type="domain" description="Nucleotide-diphospho-sugar transferase" evidence="1">
    <location>
        <begin position="143"/>
        <end position="228"/>
    </location>
</feature>
<evidence type="ECO:0000313" key="3">
    <source>
        <dbReference type="Proteomes" id="UP000239649"/>
    </source>
</evidence>
<evidence type="ECO:0000259" key="1">
    <source>
        <dbReference type="Pfam" id="PF03407"/>
    </source>
</evidence>
<keyword evidence="3" id="KW-1185">Reference proteome</keyword>
<dbReference type="Proteomes" id="UP000239649">
    <property type="component" value="Unassembled WGS sequence"/>
</dbReference>
<dbReference type="OrthoDB" id="69177at2759"/>
<dbReference type="EMBL" id="LHPF02000016">
    <property type="protein sequence ID" value="PSC71106.1"/>
    <property type="molecule type" value="Genomic_DNA"/>
</dbReference>
<dbReference type="Pfam" id="PF03407">
    <property type="entry name" value="Nucleotid_trans"/>
    <property type="match status" value="1"/>
</dbReference>
<name>A0A2P6VAI0_9CHLO</name>
<evidence type="ECO:0000313" key="2">
    <source>
        <dbReference type="EMBL" id="PSC71106.1"/>
    </source>
</evidence>
<sequence>MVQSVQPIPAEPSQASYQRLQENLGLVSTEPELLEAFAAAPWLLPPNCSGLPYIGVHNFDALLELRAGPAGGYDKAIAILPFSANAAEQAQNAIYTLVKFAGVRNYMMWTWTPEDLAACDALNLPCADGMPHLLHPPGWGDTILLAMWLKPVLTLRAVKRGVAVMISDTDVAYTRKPIIDVLLRMANGSHADAAFQGERPVNTGLFAVPPTPRGEAFAQFWVNTKDRRLNETVRSTDQVAISFDGDAGLGGFGWCDSANSCYNERKKNSSIPLIRTFPSWNAAYDYDNCRLGFDESPMIVDVCSPTVMFIHPICTKTKKLVLSRQRMWFLDEGCVPANITAGTLARCKPLQWRQPHVEARVYDCAPRTLEQLMPSYVGLPELVQYRAGNLTVALAEAAAAKPQR</sequence>
<dbReference type="AlphaFoldDB" id="A0A2P6VAI0"/>
<gene>
    <name evidence="2" type="ORF">C2E20_5498</name>
</gene>
<organism evidence="2 3">
    <name type="scientific">Micractinium conductrix</name>
    <dbReference type="NCBI Taxonomy" id="554055"/>
    <lineage>
        <taxon>Eukaryota</taxon>
        <taxon>Viridiplantae</taxon>
        <taxon>Chlorophyta</taxon>
        <taxon>core chlorophytes</taxon>
        <taxon>Trebouxiophyceae</taxon>
        <taxon>Chlorellales</taxon>
        <taxon>Chlorellaceae</taxon>
        <taxon>Chlorella clade</taxon>
        <taxon>Micractinium</taxon>
    </lineage>
</organism>
<proteinExistence type="predicted"/>
<protein>
    <recommendedName>
        <fullName evidence="1">Nucleotide-diphospho-sugar transferase domain-containing protein</fullName>
    </recommendedName>
</protein>